<keyword evidence="10" id="KW-1185">Reference proteome</keyword>
<sequence>MASVNSADKAAGAFTRLAAMLLCIEWVRGAFLVAYLPVFAVSQIGLSPAVVGLAVSVHYLTDSAIKSFAGYLLDKYRPRLVLNGGFALALAGFVLMATSRHGWELVAASGLLGAGLSPAWIVCLSQVSEENRAASMGKLYIYWMAGLGLGPVLLNLVWGAGDRAAVAAIAAVFAIGWLLAAGAPARVVSRAQAHVPLREQIGRLRDGLKRSKLLLPGMLLQTLAAGMLVPFLSTFATDQLGLSHAQFSAAMITGGGSVVLLLVPMGKWYDSRGGKSFLVAGLAAFALSLCGLTGVHSFAGAVSAALLMGCAYATLLPAWNALMAHHVPADAAGMGWGVFSSVEGIGVVVGPLLGSALASAGGAAAPFWVSAAIFGALSVWYLRAPSSLYPHPTSADLGKSPA</sequence>
<feature type="transmembrane region" description="Helical" evidence="7">
    <location>
        <begin position="301"/>
        <end position="322"/>
    </location>
</feature>
<evidence type="ECO:0000256" key="5">
    <source>
        <dbReference type="ARBA" id="ARBA00022989"/>
    </source>
</evidence>
<dbReference type="EMBL" id="JACJVP010000020">
    <property type="protein sequence ID" value="MBB6671355.1"/>
    <property type="molecule type" value="Genomic_DNA"/>
</dbReference>
<feature type="transmembrane region" description="Helical" evidence="7">
    <location>
        <begin position="139"/>
        <end position="158"/>
    </location>
</feature>
<feature type="transmembrane region" description="Helical" evidence="7">
    <location>
        <begin position="34"/>
        <end position="60"/>
    </location>
</feature>
<feature type="transmembrane region" description="Helical" evidence="7">
    <location>
        <begin position="213"/>
        <end position="233"/>
    </location>
</feature>
<dbReference type="GO" id="GO:0005886">
    <property type="term" value="C:plasma membrane"/>
    <property type="evidence" value="ECO:0007669"/>
    <property type="project" value="UniProtKB-SubCell"/>
</dbReference>
<feature type="transmembrane region" description="Helical" evidence="7">
    <location>
        <begin position="363"/>
        <end position="382"/>
    </location>
</feature>
<dbReference type="InterPro" id="IPR036259">
    <property type="entry name" value="MFS_trans_sf"/>
</dbReference>
<keyword evidence="2" id="KW-0813">Transport</keyword>
<feature type="transmembrane region" description="Helical" evidence="7">
    <location>
        <begin position="105"/>
        <end position="127"/>
    </location>
</feature>
<keyword evidence="4 7" id="KW-0812">Transmembrane</keyword>
<dbReference type="Proteomes" id="UP000547209">
    <property type="component" value="Unassembled WGS sequence"/>
</dbReference>
<dbReference type="Pfam" id="PF07690">
    <property type="entry name" value="MFS_1"/>
    <property type="match status" value="2"/>
</dbReference>
<protein>
    <submittedName>
        <fullName evidence="9">MFS transporter</fullName>
    </submittedName>
</protein>
<dbReference type="RefSeq" id="WP_185142835.1">
    <property type="nucleotide sequence ID" value="NZ_JACJVP010000020.1"/>
</dbReference>
<accession>A0A7X0RS04</accession>
<dbReference type="SUPFAM" id="SSF103473">
    <property type="entry name" value="MFS general substrate transporter"/>
    <property type="match status" value="1"/>
</dbReference>
<dbReference type="PANTHER" id="PTHR23517:SF2">
    <property type="entry name" value="MULTIDRUG RESISTANCE PROTEIN MDTH"/>
    <property type="match status" value="1"/>
</dbReference>
<keyword evidence="3" id="KW-1003">Cell membrane</keyword>
<dbReference type="InterPro" id="IPR050171">
    <property type="entry name" value="MFS_Transporters"/>
</dbReference>
<feature type="domain" description="Major facilitator superfamily (MFS) profile" evidence="8">
    <location>
        <begin position="210"/>
        <end position="402"/>
    </location>
</feature>
<dbReference type="Gene3D" id="1.20.1250.20">
    <property type="entry name" value="MFS general substrate transporter like domains"/>
    <property type="match status" value="2"/>
</dbReference>
<feature type="transmembrane region" description="Helical" evidence="7">
    <location>
        <begin position="80"/>
        <end position="99"/>
    </location>
</feature>
<evidence type="ECO:0000313" key="10">
    <source>
        <dbReference type="Proteomes" id="UP000547209"/>
    </source>
</evidence>
<feature type="transmembrane region" description="Helical" evidence="7">
    <location>
        <begin position="277"/>
        <end position="295"/>
    </location>
</feature>
<evidence type="ECO:0000256" key="3">
    <source>
        <dbReference type="ARBA" id="ARBA00022475"/>
    </source>
</evidence>
<gene>
    <name evidence="9" type="ORF">H7C19_11760</name>
</gene>
<evidence type="ECO:0000256" key="2">
    <source>
        <dbReference type="ARBA" id="ARBA00022448"/>
    </source>
</evidence>
<feature type="transmembrane region" description="Helical" evidence="7">
    <location>
        <begin position="164"/>
        <end position="188"/>
    </location>
</feature>
<keyword evidence="5 7" id="KW-1133">Transmembrane helix</keyword>
<dbReference type="InterPro" id="IPR011701">
    <property type="entry name" value="MFS"/>
</dbReference>
<evidence type="ECO:0000256" key="1">
    <source>
        <dbReference type="ARBA" id="ARBA00004651"/>
    </source>
</evidence>
<name>A0A7X0RS04_9BACL</name>
<evidence type="ECO:0000256" key="7">
    <source>
        <dbReference type="SAM" id="Phobius"/>
    </source>
</evidence>
<organism evidence="9 10">
    <name type="scientific">Cohnella nanjingensis</name>
    <dbReference type="NCBI Taxonomy" id="1387779"/>
    <lineage>
        <taxon>Bacteria</taxon>
        <taxon>Bacillati</taxon>
        <taxon>Bacillota</taxon>
        <taxon>Bacilli</taxon>
        <taxon>Bacillales</taxon>
        <taxon>Paenibacillaceae</taxon>
        <taxon>Cohnella</taxon>
    </lineage>
</organism>
<proteinExistence type="predicted"/>
<dbReference type="GO" id="GO:0022857">
    <property type="term" value="F:transmembrane transporter activity"/>
    <property type="evidence" value="ECO:0007669"/>
    <property type="project" value="InterPro"/>
</dbReference>
<dbReference type="AlphaFoldDB" id="A0A7X0RS04"/>
<evidence type="ECO:0000313" key="9">
    <source>
        <dbReference type="EMBL" id="MBB6671355.1"/>
    </source>
</evidence>
<dbReference type="PROSITE" id="PS50850">
    <property type="entry name" value="MFS"/>
    <property type="match status" value="1"/>
</dbReference>
<reference evidence="9 10" key="1">
    <citation type="submission" date="2020-08" db="EMBL/GenBank/DDBJ databases">
        <title>Cohnella phylogeny.</title>
        <authorList>
            <person name="Dunlap C."/>
        </authorList>
    </citation>
    <scope>NUCLEOTIDE SEQUENCE [LARGE SCALE GENOMIC DNA]</scope>
    <source>
        <strain evidence="9 10">DSM 28246</strain>
    </source>
</reference>
<keyword evidence="6 7" id="KW-0472">Membrane</keyword>
<dbReference type="InterPro" id="IPR020846">
    <property type="entry name" value="MFS_dom"/>
</dbReference>
<comment type="caution">
    <text evidence="9">The sequence shown here is derived from an EMBL/GenBank/DDBJ whole genome shotgun (WGS) entry which is preliminary data.</text>
</comment>
<evidence type="ECO:0000259" key="8">
    <source>
        <dbReference type="PROSITE" id="PS50850"/>
    </source>
</evidence>
<feature type="transmembrane region" description="Helical" evidence="7">
    <location>
        <begin position="245"/>
        <end position="265"/>
    </location>
</feature>
<comment type="subcellular location">
    <subcellularLocation>
        <location evidence="1">Cell membrane</location>
        <topology evidence="1">Multi-pass membrane protein</topology>
    </subcellularLocation>
</comment>
<feature type="transmembrane region" description="Helical" evidence="7">
    <location>
        <begin position="334"/>
        <end position="357"/>
    </location>
</feature>
<evidence type="ECO:0000256" key="6">
    <source>
        <dbReference type="ARBA" id="ARBA00023136"/>
    </source>
</evidence>
<evidence type="ECO:0000256" key="4">
    <source>
        <dbReference type="ARBA" id="ARBA00022692"/>
    </source>
</evidence>
<dbReference type="PANTHER" id="PTHR23517">
    <property type="entry name" value="RESISTANCE PROTEIN MDTM, PUTATIVE-RELATED-RELATED"/>
    <property type="match status" value="1"/>
</dbReference>